<dbReference type="EMBL" id="JALNTZ010000007">
    <property type="protein sequence ID" value="KAJ3645041.1"/>
    <property type="molecule type" value="Genomic_DNA"/>
</dbReference>
<dbReference type="InterPro" id="IPR043504">
    <property type="entry name" value="Peptidase_S1_PA_chymotrypsin"/>
</dbReference>
<feature type="signal peptide" evidence="2">
    <location>
        <begin position="1"/>
        <end position="20"/>
    </location>
</feature>
<accession>A0AA38HY21</accession>
<dbReference type="AlphaFoldDB" id="A0AA38HY21"/>
<dbReference type="Gene3D" id="2.40.10.10">
    <property type="entry name" value="Trypsin-like serine proteases"/>
    <property type="match status" value="1"/>
</dbReference>
<dbReference type="SMART" id="SM00020">
    <property type="entry name" value="Tryp_SPc"/>
    <property type="match status" value="1"/>
</dbReference>
<evidence type="ECO:0000259" key="3">
    <source>
        <dbReference type="PROSITE" id="PS50240"/>
    </source>
</evidence>
<dbReference type="GO" id="GO:0004252">
    <property type="term" value="F:serine-type endopeptidase activity"/>
    <property type="evidence" value="ECO:0007669"/>
    <property type="project" value="InterPro"/>
</dbReference>
<gene>
    <name evidence="4" type="ORF">Zmor_022731</name>
</gene>
<dbReference type="FunFam" id="2.40.10.10:FF:000068">
    <property type="entry name" value="transmembrane protease serine 2"/>
    <property type="match status" value="1"/>
</dbReference>
<dbReference type="PROSITE" id="PS50240">
    <property type="entry name" value="TRYPSIN_DOM"/>
    <property type="match status" value="1"/>
</dbReference>
<evidence type="ECO:0000313" key="5">
    <source>
        <dbReference type="Proteomes" id="UP001168821"/>
    </source>
</evidence>
<organism evidence="4 5">
    <name type="scientific">Zophobas morio</name>
    <dbReference type="NCBI Taxonomy" id="2755281"/>
    <lineage>
        <taxon>Eukaryota</taxon>
        <taxon>Metazoa</taxon>
        <taxon>Ecdysozoa</taxon>
        <taxon>Arthropoda</taxon>
        <taxon>Hexapoda</taxon>
        <taxon>Insecta</taxon>
        <taxon>Pterygota</taxon>
        <taxon>Neoptera</taxon>
        <taxon>Endopterygota</taxon>
        <taxon>Coleoptera</taxon>
        <taxon>Polyphaga</taxon>
        <taxon>Cucujiformia</taxon>
        <taxon>Tenebrionidae</taxon>
        <taxon>Zophobas</taxon>
    </lineage>
</organism>
<keyword evidence="5" id="KW-1185">Reference proteome</keyword>
<dbReference type="CDD" id="cd00190">
    <property type="entry name" value="Tryp_SPc"/>
    <property type="match status" value="1"/>
</dbReference>
<dbReference type="InterPro" id="IPR001254">
    <property type="entry name" value="Trypsin_dom"/>
</dbReference>
<sequence length="275" mass="30231">MLILFSQLFYLCVLLESVSPITNGNFRPDEPASGDYPFHALLLQRIELTNDWSPLCSGGLIHPQWVLTTAHCTQTPNSKPSEIRVSLGSIHINGENSQTHDLQRIIVHPNYTSMDNTGIGLNDIALLELNEAAKLGPRVQPIRLHMNDKQLLFEKMAYLTGFGKTSSHGSLSSRMRKAAMHITDSTKCALVNYADSKICATSFLAEGKPCTGDSGDPLFITSKNNKPVLLGFLIYITQSGSCENDNNNSVFTRVSSYVPWIATATGINLKIFSNI</sequence>
<dbReference type="Proteomes" id="UP001168821">
    <property type="component" value="Unassembled WGS sequence"/>
</dbReference>
<dbReference type="SUPFAM" id="SSF50494">
    <property type="entry name" value="Trypsin-like serine proteases"/>
    <property type="match status" value="1"/>
</dbReference>
<name>A0AA38HY21_9CUCU</name>
<feature type="chain" id="PRO_5041315199" description="Peptidase S1 domain-containing protein" evidence="2">
    <location>
        <begin position="21"/>
        <end position="275"/>
    </location>
</feature>
<protein>
    <recommendedName>
        <fullName evidence="3">Peptidase S1 domain-containing protein</fullName>
    </recommendedName>
</protein>
<dbReference type="InterPro" id="IPR009003">
    <property type="entry name" value="Peptidase_S1_PA"/>
</dbReference>
<dbReference type="GO" id="GO:0006508">
    <property type="term" value="P:proteolysis"/>
    <property type="evidence" value="ECO:0007669"/>
    <property type="project" value="InterPro"/>
</dbReference>
<dbReference type="InterPro" id="IPR001314">
    <property type="entry name" value="Peptidase_S1A"/>
</dbReference>
<reference evidence="4" key="1">
    <citation type="journal article" date="2023" name="G3 (Bethesda)">
        <title>Whole genome assemblies of Zophobas morio and Tenebrio molitor.</title>
        <authorList>
            <person name="Kaur S."/>
            <person name="Stinson S.A."/>
            <person name="diCenzo G.C."/>
        </authorList>
    </citation>
    <scope>NUCLEOTIDE SEQUENCE</scope>
    <source>
        <strain evidence="4">QUZm001</strain>
    </source>
</reference>
<dbReference type="PRINTS" id="PR00722">
    <property type="entry name" value="CHYMOTRYPSIN"/>
</dbReference>
<evidence type="ECO:0000256" key="1">
    <source>
        <dbReference type="ARBA" id="ARBA00023157"/>
    </source>
</evidence>
<feature type="domain" description="Peptidase S1" evidence="3">
    <location>
        <begin position="21"/>
        <end position="266"/>
    </location>
</feature>
<keyword evidence="1" id="KW-1015">Disulfide bond</keyword>
<evidence type="ECO:0000256" key="2">
    <source>
        <dbReference type="SAM" id="SignalP"/>
    </source>
</evidence>
<comment type="caution">
    <text evidence="4">The sequence shown here is derived from an EMBL/GenBank/DDBJ whole genome shotgun (WGS) entry which is preliminary data.</text>
</comment>
<dbReference type="Pfam" id="PF00089">
    <property type="entry name" value="Trypsin"/>
    <property type="match status" value="1"/>
</dbReference>
<proteinExistence type="predicted"/>
<evidence type="ECO:0000313" key="4">
    <source>
        <dbReference type="EMBL" id="KAJ3645041.1"/>
    </source>
</evidence>
<dbReference type="PANTHER" id="PTHR24250">
    <property type="entry name" value="CHYMOTRYPSIN-RELATED"/>
    <property type="match status" value="1"/>
</dbReference>
<keyword evidence="2" id="KW-0732">Signal</keyword>